<dbReference type="Gene3D" id="3.30.1490.480">
    <property type="entry name" value="Endolytic murein transglycosylase"/>
    <property type="match status" value="1"/>
</dbReference>
<dbReference type="Pfam" id="PF02618">
    <property type="entry name" value="YceG"/>
    <property type="match status" value="1"/>
</dbReference>
<dbReference type="GO" id="GO:0005886">
    <property type="term" value="C:plasma membrane"/>
    <property type="evidence" value="ECO:0007669"/>
    <property type="project" value="UniProtKB-UniRule"/>
</dbReference>
<sequence length="323" mass="35070">MRKFLLGVLVVLVLAGGGAAWFAREAWLSPGPLQADTAIVIPRGSGAQAIGTLLAERGAIRDPRIFAAAVWATRDDGPLRAGEYLFPARASLEAVLDVLRKARPVQRRVTLPEGLTARQMAAILQQAEGLTGDIPAVGEGTLLPETYSFSHGDSRAGLVRRAEAAMHAALERLWAERAPNLPLDTPREALILASIVERETGQKEERPRVAAVFINRLRQGMPLQSDPTVAYAAADGGVLDRPLSRADLERDHPFNTYRNRGLPPGPIASPGMEALRAVLKPMQTDELYFVADGTGGHAFARTLQEHNRNVAKWRAIERQRGAR</sequence>
<comment type="similarity">
    <text evidence="7">Belongs to the transglycosylase MltG family.</text>
</comment>
<accession>A0A5B2TIM3</accession>
<dbReference type="EMBL" id="VUKA01000001">
    <property type="protein sequence ID" value="KAA2214336.1"/>
    <property type="molecule type" value="Genomic_DNA"/>
</dbReference>
<name>A0A5B2TIM3_9PROT</name>
<evidence type="ECO:0000256" key="4">
    <source>
        <dbReference type="ARBA" id="ARBA00023136"/>
    </source>
</evidence>
<feature type="site" description="Important for catalytic activity" evidence="7">
    <location>
        <position position="199"/>
    </location>
</feature>
<evidence type="ECO:0000313" key="8">
    <source>
        <dbReference type="EMBL" id="KAA2214336.1"/>
    </source>
</evidence>
<keyword evidence="7" id="KW-0997">Cell inner membrane</keyword>
<evidence type="ECO:0000256" key="1">
    <source>
        <dbReference type="ARBA" id="ARBA00022475"/>
    </source>
</evidence>
<comment type="caution">
    <text evidence="8">The sequence shown here is derived from an EMBL/GenBank/DDBJ whole genome shotgun (WGS) entry which is preliminary data.</text>
</comment>
<keyword evidence="4 7" id="KW-0472">Membrane</keyword>
<keyword evidence="1 7" id="KW-1003">Cell membrane</keyword>
<organism evidence="8 9">
    <name type="scientific">Teichococcus oryzae</name>
    <dbReference type="NCBI Taxonomy" id="1608942"/>
    <lineage>
        <taxon>Bacteria</taxon>
        <taxon>Pseudomonadati</taxon>
        <taxon>Pseudomonadota</taxon>
        <taxon>Alphaproteobacteria</taxon>
        <taxon>Acetobacterales</taxon>
        <taxon>Roseomonadaceae</taxon>
        <taxon>Roseomonas</taxon>
    </lineage>
</organism>
<keyword evidence="9" id="KW-1185">Reference proteome</keyword>
<reference evidence="8 9" key="1">
    <citation type="journal article" date="2015" name="Int. J. Syst. Evol. Microbiol.">
        <title>Roseomonas oryzae sp. nov., isolated from paddy rhizosphere soil.</title>
        <authorList>
            <person name="Ramaprasad E.V."/>
            <person name="Sasikala Ch."/>
            <person name="Ramana Ch.V."/>
        </authorList>
    </citation>
    <scope>NUCLEOTIDE SEQUENCE [LARGE SCALE GENOMIC DNA]</scope>
    <source>
        <strain evidence="8 9">KCTC 42542</strain>
    </source>
</reference>
<dbReference type="GO" id="GO:0008932">
    <property type="term" value="F:lytic endotransglycosylase activity"/>
    <property type="evidence" value="ECO:0007669"/>
    <property type="project" value="UniProtKB-UniRule"/>
</dbReference>
<evidence type="ECO:0000256" key="6">
    <source>
        <dbReference type="ARBA" id="ARBA00023316"/>
    </source>
</evidence>
<dbReference type="GO" id="GO:0071555">
    <property type="term" value="P:cell wall organization"/>
    <property type="evidence" value="ECO:0007669"/>
    <property type="project" value="UniProtKB-KW"/>
</dbReference>
<dbReference type="EC" id="4.2.2.29" evidence="7"/>
<dbReference type="Gene3D" id="3.30.160.60">
    <property type="entry name" value="Classic Zinc Finger"/>
    <property type="match status" value="1"/>
</dbReference>
<dbReference type="InterPro" id="IPR003770">
    <property type="entry name" value="MLTG-like"/>
</dbReference>
<evidence type="ECO:0000256" key="2">
    <source>
        <dbReference type="ARBA" id="ARBA00022692"/>
    </source>
</evidence>
<dbReference type="OrthoDB" id="9814591at2"/>
<evidence type="ECO:0000256" key="7">
    <source>
        <dbReference type="HAMAP-Rule" id="MF_02065"/>
    </source>
</evidence>
<gene>
    <name evidence="7 8" type="primary">mltG</name>
    <name evidence="8" type="ORF">F0Q34_00965</name>
</gene>
<dbReference type="HAMAP" id="MF_02065">
    <property type="entry name" value="MltG"/>
    <property type="match status" value="1"/>
</dbReference>
<comment type="catalytic activity">
    <reaction evidence="7">
        <text>a peptidoglycan chain = a peptidoglycan chain with N-acetyl-1,6-anhydromuramyl-[peptide] at the reducing end + a peptidoglycan chain with N-acetylglucosamine at the non-reducing end.</text>
        <dbReference type="EC" id="4.2.2.29"/>
    </reaction>
</comment>
<dbReference type="PANTHER" id="PTHR30518">
    <property type="entry name" value="ENDOLYTIC MUREIN TRANSGLYCOSYLASE"/>
    <property type="match status" value="1"/>
</dbReference>
<evidence type="ECO:0000313" key="9">
    <source>
        <dbReference type="Proteomes" id="UP000322110"/>
    </source>
</evidence>
<dbReference type="NCBIfam" id="TIGR00247">
    <property type="entry name" value="endolytic transglycosylase MltG"/>
    <property type="match status" value="1"/>
</dbReference>
<dbReference type="AlphaFoldDB" id="A0A5B2TIM3"/>
<keyword evidence="6 7" id="KW-0961">Cell wall biogenesis/degradation</keyword>
<comment type="function">
    <text evidence="7">Functions as a peptidoglycan terminase that cleaves nascent peptidoglycan strands endolytically to terminate their elongation.</text>
</comment>
<dbReference type="GO" id="GO:0009252">
    <property type="term" value="P:peptidoglycan biosynthetic process"/>
    <property type="evidence" value="ECO:0007669"/>
    <property type="project" value="UniProtKB-UniRule"/>
</dbReference>
<dbReference type="RefSeq" id="WP_149810273.1">
    <property type="nucleotide sequence ID" value="NZ_VUKA01000001.1"/>
</dbReference>
<evidence type="ECO:0000256" key="3">
    <source>
        <dbReference type="ARBA" id="ARBA00022989"/>
    </source>
</evidence>
<proteinExistence type="inferred from homology"/>
<dbReference type="CDD" id="cd08010">
    <property type="entry name" value="MltG_like"/>
    <property type="match status" value="1"/>
</dbReference>
<protein>
    <recommendedName>
        <fullName evidence="7">Endolytic murein transglycosylase</fullName>
        <ecNumber evidence="7">4.2.2.29</ecNumber>
    </recommendedName>
    <alternativeName>
        <fullName evidence="7">Peptidoglycan lytic transglycosylase</fullName>
    </alternativeName>
    <alternativeName>
        <fullName evidence="7">Peptidoglycan polymerization terminase</fullName>
    </alternativeName>
</protein>
<evidence type="ECO:0000256" key="5">
    <source>
        <dbReference type="ARBA" id="ARBA00023239"/>
    </source>
</evidence>
<keyword evidence="5 7" id="KW-0456">Lyase</keyword>
<dbReference type="Proteomes" id="UP000322110">
    <property type="component" value="Unassembled WGS sequence"/>
</dbReference>
<keyword evidence="3 7" id="KW-1133">Transmembrane helix</keyword>
<keyword evidence="2 7" id="KW-0812">Transmembrane</keyword>
<dbReference type="PANTHER" id="PTHR30518:SF2">
    <property type="entry name" value="ENDOLYTIC MUREIN TRANSGLYCOSYLASE"/>
    <property type="match status" value="1"/>
</dbReference>